<accession>A0A1V3G9I0</accession>
<evidence type="ECO:0000259" key="9">
    <source>
        <dbReference type="Pfam" id="PF25198"/>
    </source>
</evidence>
<dbReference type="Gene3D" id="6.20.190.10">
    <property type="entry name" value="Nutrient germinant receptor protein C, domain 1"/>
    <property type="match status" value="1"/>
</dbReference>
<dbReference type="GO" id="GO:0016020">
    <property type="term" value="C:membrane"/>
    <property type="evidence" value="ECO:0007669"/>
    <property type="project" value="UniProtKB-SubCell"/>
</dbReference>
<dbReference type="InterPro" id="IPR008844">
    <property type="entry name" value="Spore_GerAC-like"/>
</dbReference>
<comment type="similarity">
    <text evidence="2">Belongs to the GerABKC lipoprotein family.</text>
</comment>
<evidence type="ECO:0000256" key="1">
    <source>
        <dbReference type="ARBA" id="ARBA00004635"/>
    </source>
</evidence>
<dbReference type="Pfam" id="PF25198">
    <property type="entry name" value="Spore_GerAC_N"/>
    <property type="match status" value="1"/>
</dbReference>
<dbReference type="EMBL" id="MQMF01000002">
    <property type="protein sequence ID" value="OOE12636.1"/>
    <property type="molecule type" value="Genomic_DNA"/>
</dbReference>
<feature type="domain" description="Spore germination GerAC-like C-terminal" evidence="8">
    <location>
        <begin position="237"/>
        <end position="402"/>
    </location>
</feature>
<evidence type="ECO:0000256" key="7">
    <source>
        <dbReference type="ARBA" id="ARBA00023288"/>
    </source>
</evidence>
<dbReference type="PANTHER" id="PTHR35789">
    <property type="entry name" value="SPORE GERMINATION PROTEIN B3"/>
    <property type="match status" value="1"/>
</dbReference>
<evidence type="ECO:0000313" key="11">
    <source>
        <dbReference type="Proteomes" id="UP000188597"/>
    </source>
</evidence>
<evidence type="ECO:0000256" key="3">
    <source>
        <dbReference type="ARBA" id="ARBA00022544"/>
    </source>
</evidence>
<evidence type="ECO:0000256" key="6">
    <source>
        <dbReference type="ARBA" id="ARBA00023139"/>
    </source>
</evidence>
<dbReference type="NCBIfam" id="TIGR02887">
    <property type="entry name" value="spore_ger_x_C"/>
    <property type="match status" value="1"/>
</dbReference>
<feature type="domain" description="Spore germination protein N-terminal" evidence="9">
    <location>
        <begin position="37"/>
        <end position="210"/>
    </location>
</feature>
<gene>
    <name evidence="10" type="ORF">UN64_11245</name>
</gene>
<sequence length="414" mass="46934">MCHQKISRKEHEGVKLTRKDLIPVCALMLILTGCWNNREIEDIGIAVAMGIDKVDNQYVVTVQLVNPSSISARTGDSSRAPIVTYQEKGKTIFDAIRRLTKTAPRKTFYPHLKMLVISEKLAREGFANSLDLLARDPEFRSDFYVVVAKNHRADHVLNVLVPVEKIAAQNMYSKLKTSADVFAPTLALTFGDLLHDLTSPGKQPVITGIQLTGEPLEGEKMENLQRVNPKVRLKYTNIAVFKVDKLKGWLNEKESKGYNYIENNVKSTIVTVPCFTDKKENLSIELIDSDTKLKTNSMNSHPEMSVSVKTDANIAEVGCSIDLTKQETINKIEKLVEKDINGKIRSAIKTAQQKYKLDFLGFGEVVHRSEPKYWKRVKKDWDKEFVNIPIKSKVRVHIHKLGKRSNSYINELKE</sequence>
<dbReference type="PROSITE" id="PS51257">
    <property type="entry name" value="PROKAR_LIPOPROTEIN"/>
    <property type="match status" value="1"/>
</dbReference>
<evidence type="ECO:0000256" key="4">
    <source>
        <dbReference type="ARBA" id="ARBA00022729"/>
    </source>
</evidence>
<evidence type="ECO:0000256" key="5">
    <source>
        <dbReference type="ARBA" id="ARBA00023136"/>
    </source>
</evidence>
<organism evidence="10 11">
    <name type="scientific">Fictibacillus arsenicus</name>
    <dbReference type="NCBI Taxonomy" id="255247"/>
    <lineage>
        <taxon>Bacteria</taxon>
        <taxon>Bacillati</taxon>
        <taxon>Bacillota</taxon>
        <taxon>Bacilli</taxon>
        <taxon>Bacillales</taxon>
        <taxon>Fictibacillaceae</taxon>
        <taxon>Fictibacillus</taxon>
    </lineage>
</organism>
<dbReference type="GO" id="GO:0009847">
    <property type="term" value="P:spore germination"/>
    <property type="evidence" value="ECO:0007669"/>
    <property type="project" value="InterPro"/>
</dbReference>
<keyword evidence="3" id="KW-0309">Germination</keyword>
<keyword evidence="4" id="KW-0732">Signal</keyword>
<dbReference type="Pfam" id="PF05504">
    <property type="entry name" value="Spore_GerAC"/>
    <property type="match status" value="1"/>
</dbReference>
<keyword evidence="6" id="KW-0564">Palmitate</keyword>
<evidence type="ECO:0000259" key="8">
    <source>
        <dbReference type="Pfam" id="PF05504"/>
    </source>
</evidence>
<evidence type="ECO:0000313" key="10">
    <source>
        <dbReference type="EMBL" id="OOE12636.1"/>
    </source>
</evidence>
<evidence type="ECO:0000256" key="2">
    <source>
        <dbReference type="ARBA" id="ARBA00007886"/>
    </source>
</evidence>
<dbReference type="Gene3D" id="3.30.300.210">
    <property type="entry name" value="Nutrient germinant receptor protein C, domain 3"/>
    <property type="match status" value="1"/>
</dbReference>
<comment type="caution">
    <text evidence="10">The sequence shown here is derived from an EMBL/GenBank/DDBJ whole genome shotgun (WGS) entry which is preliminary data.</text>
</comment>
<protein>
    <submittedName>
        <fullName evidence="10">Uncharacterized protein</fullName>
    </submittedName>
</protein>
<dbReference type="InterPro" id="IPR057336">
    <property type="entry name" value="GerAC_N"/>
</dbReference>
<comment type="subcellular location">
    <subcellularLocation>
        <location evidence="1">Membrane</location>
        <topology evidence="1">Lipid-anchor</topology>
    </subcellularLocation>
</comment>
<keyword evidence="5" id="KW-0472">Membrane</keyword>
<name>A0A1V3G9I0_9BACL</name>
<keyword evidence="7" id="KW-0449">Lipoprotein</keyword>
<reference evidence="10 11" key="1">
    <citation type="submission" date="2016-11" db="EMBL/GenBank/DDBJ databases">
        <authorList>
            <person name="Jaros S."/>
            <person name="Januszkiewicz K."/>
            <person name="Wedrychowicz H."/>
        </authorList>
    </citation>
    <scope>NUCLEOTIDE SEQUENCE [LARGE SCALE GENOMIC DNA]</scope>
    <source>
        <strain evidence="10 11">Con a/3</strain>
    </source>
</reference>
<dbReference type="Proteomes" id="UP000188597">
    <property type="component" value="Unassembled WGS sequence"/>
</dbReference>
<dbReference type="PANTHER" id="PTHR35789:SF1">
    <property type="entry name" value="SPORE GERMINATION PROTEIN B3"/>
    <property type="match status" value="1"/>
</dbReference>
<dbReference type="InterPro" id="IPR038501">
    <property type="entry name" value="Spore_GerAC_C_sf"/>
</dbReference>
<dbReference type="InterPro" id="IPR046953">
    <property type="entry name" value="Spore_GerAC-like_C"/>
</dbReference>
<proteinExistence type="inferred from homology"/>
<dbReference type="AlphaFoldDB" id="A0A1V3G9I0"/>